<sequence length="165" mass="18796">MGDIENLLHKIESESNYGLLGDCYCLQGHVELGLFRIKKIEDVYQDAFKDFTLGLPNPFVTIGISVDQNELWRMKEQMIDNGKKDFSGNILIDDKFHVVEGEPTRNLIFTSTKLINLYDKNLISLRLGVNRNWLLLGVAPSFEIAQMHSTTVRVLGGRKEDPPKE</sequence>
<name>A0A385T153_9BACT</name>
<protein>
    <submittedName>
        <fullName evidence="1">Uncharacterized protein</fullName>
    </submittedName>
</protein>
<dbReference type="RefSeq" id="WP_119758071.1">
    <property type="nucleotide sequence ID" value="NZ_CP032382.1"/>
</dbReference>
<organism evidence="1 2">
    <name type="scientific">Chryseolinea soli</name>
    <dbReference type="NCBI Taxonomy" id="2321403"/>
    <lineage>
        <taxon>Bacteria</taxon>
        <taxon>Pseudomonadati</taxon>
        <taxon>Bacteroidota</taxon>
        <taxon>Cytophagia</taxon>
        <taxon>Cytophagales</taxon>
        <taxon>Fulvivirgaceae</taxon>
        <taxon>Chryseolinea</taxon>
    </lineage>
</organism>
<evidence type="ECO:0000313" key="1">
    <source>
        <dbReference type="EMBL" id="AYB34818.1"/>
    </source>
</evidence>
<dbReference type="EMBL" id="CP032382">
    <property type="protein sequence ID" value="AYB34818.1"/>
    <property type="molecule type" value="Genomic_DNA"/>
</dbReference>
<dbReference type="KEGG" id="chk:D4L85_31430"/>
<proteinExistence type="predicted"/>
<dbReference type="AlphaFoldDB" id="A0A385T153"/>
<reference evidence="2" key="1">
    <citation type="submission" date="2018-09" db="EMBL/GenBank/DDBJ databases">
        <title>Chryseolinea sp. KIS68-18 isolated from soil.</title>
        <authorList>
            <person name="Weon H.-Y."/>
            <person name="Kwon S.-W."/>
            <person name="Lee S.A."/>
        </authorList>
    </citation>
    <scope>NUCLEOTIDE SEQUENCE [LARGE SCALE GENOMIC DNA]</scope>
    <source>
        <strain evidence="2">KIS68-18</strain>
    </source>
</reference>
<gene>
    <name evidence="1" type="ORF">D4L85_31430</name>
</gene>
<dbReference type="OrthoDB" id="9830629at2"/>
<keyword evidence="2" id="KW-1185">Reference proteome</keyword>
<evidence type="ECO:0000313" key="2">
    <source>
        <dbReference type="Proteomes" id="UP000266183"/>
    </source>
</evidence>
<dbReference type="Proteomes" id="UP000266183">
    <property type="component" value="Chromosome"/>
</dbReference>
<accession>A0A385T153</accession>